<reference evidence="1 2" key="1">
    <citation type="submission" date="2020-10" db="EMBL/GenBank/DDBJ databases">
        <title>Degradation of 1,4-Dioxane by Xanthobacter sp. YN2, via a Novel Group-2 Soluble Di-Iron Monooxygenase.</title>
        <authorList>
            <person name="Ma F."/>
            <person name="Wang Y."/>
            <person name="Yang J."/>
            <person name="Guo H."/>
            <person name="Su D."/>
            <person name="Yu L."/>
        </authorList>
    </citation>
    <scope>NUCLEOTIDE SEQUENCE [LARGE SCALE GENOMIC DNA]</scope>
    <source>
        <strain evidence="1 2">YN2</strain>
    </source>
</reference>
<proteinExistence type="predicted"/>
<name>A0A974PNG3_9HYPH</name>
<keyword evidence="2" id="KW-1185">Reference proteome</keyword>
<accession>A0A974PNG3</accession>
<dbReference type="KEGG" id="xdi:EZH22_28910"/>
<gene>
    <name evidence="1" type="ORF">EZH22_28910</name>
</gene>
<dbReference type="EMBL" id="CP063362">
    <property type="protein sequence ID" value="QRG06827.1"/>
    <property type="molecule type" value="Genomic_DNA"/>
</dbReference>
<dbReference type="AlphaFoldDB" id="A0A974PNG3"/>
<evidence type="ECO:0000313" key="2">
    <source>
        <dbReference type="Proteomes" id="UP000596427"/>
    </source>
</evidence>
<evidence type="ECO:0000313" key="1">
    <source>
        <dbReference type="EMBL" id="QRG06827.1"/>
    </source>
</evidence>
<sequence>MAAHDCALIGRWRIVQSDLWGADDLDLLGPATIAFDDRGHGEITVGALTASLRLEYARSTVFFRWHGSDDMTEVTGEGSAELQDDGTIEIEFTYHDGDDVILKAIRKPTSSTAC</sequence>
<dbReference type="Proteomes" id="UP000596427">
    <property type="component" value="Chromosome"/>
</dbReference>
<organism evidence="1 2">
    <name type="scientific">Xanthobacter dioxanivorans</name>
    <dbReference type="NCBI Taxonomy" id="2528964"/>
    <lineage>
        <taxon>Bacteria</taxon>
        <taxon>Pseudomonadati</taxon>
        <taxon>Pseudomonadota</taxon>
        <taxon>Alphaproteobacteria</taxon>
        <taxon>Hyphomicrobiales</taxon>
        <taxon>Xanthobacteraceae</taxon>
        <taxon>Xanthobacter</taxon>
    </lineage>
</organism>
<protein>
    <submittedName>
        <fullName evidence="1">Uncharacterized protein</fullName>
    </submittedName>
</protein>
<dbReference type="RefSeq" id="WP_231711213.1">
    <property type="nucleotide sequence ID" value="NZ_CP063362.1"/>
</dbReference>